<dbReference type="PROSITE" id="PS00974">
    <property type="entry name" value="MANNITOL_DHGENASE"/>
    <property type="match status" value="1"/>
</dbReference>
<dbReference type="GO" id="GO:0019594">
    <property type="term" value="P:mannitol metabolic process"/>
    <property type="evidence" value="ECO:0007669"/>
    <property type="project" value="InterPro"/>
</dbReference>
<dbReference type="InterPro" id="IPR023027">
    <property type="entry name" value="Mannitol_DH_CS"/>
</dbReference>
<proteinExistence type="predicted"/>
<feature type="domain" description="Mannitol dehydrogenase C-terminal" evidence="4">
    <location>
        <begin position="290"/>
        <end position="473"/>
    </location>
</feature>
<dbReference type="SUPFAM" id="SSF48179">
    <property type="entry name" value="6-phosphogluconate dehydrogenase C-terminal domain-like"/>
    <property type="match status" value="1"/>
</dbReference>
<dbReference type="PANTHER" id="PTHR43362">
    <property type="entry name" value="MANNITOL DEHYDROGENASE DSF1-RELATED"/>
    <property type="match status" value="1"/>
</dbReference>
<accession>A0A318PSF1</accession>
<dbReference type="SUPFAM" id="SSF51735">
    <property type="entry name" value="NAD(P)-binding Rossmann-fold domains"/>
    <property type="match status" value="1"/>
</dbReference>
<dbReference type="InterPro" id="IPR008927">
    <property type="entry name" value="6-PGluconate_DH-like_C_sf"/>
</dbReference>
<name>A0A318PSF1_9PROT</name>
<dbReference type="EMBL" id="NKUF01000011">
    <property type="protein sequence ID" value="PYD63491.1"/>
    <property type="molecule type" value="Genomic_DNA"/>
</dbReference>
<feature type="domain" description="Mannitol dehydrogenase N-terminal" evidence="3">
    <location>
        <begin position="31"/>
        <end position="281"/>
    </location>
</feature>
<dbReference type="Pfam" id="PF01232">
    <property type="entry name" value="Mannitol_dh"/>
    <property type="match status" value="1"/>
</dbReference>
<dbReference type="GO" id="GO:0016616">
    <property type="term" value="F:oxidoreductase activity, acting on the CH-OH group of donors, NAD or NADP as acceptor"/>
    <property type="evidence" value="ECO:0007669"/>
    <property type="project" value="TreeGrafter"/>
</dbReference>
<dbReference type="Gene3D" id="1.10.1040.10">
    <property type="entry name" value="N-(1-d-carboxylethyl)-l-norvaline Dehydrogenase, domain 2"/>
    <property type="match status" value="1"/>
</dbReference>
<protein>
    <submittedName>
        <fullName evidence="5">Mannitol dehydrogenase</fullName>
    </submittedName>
</protein>
<evidence type="ECO:0000259" key="3">
    <source>
        <dbReference type="Pfam" id="PF01232"/>
    </source>
</evidence>
<evidence type="ECO:0000313" key="6">
    <source>
        <dbReference type="Proteomes" id="UP000248301"/>
    </source>
</evidence>
<evidence type="ECO:0000256" key="1">
    <source>
        <dbReference type="ARBA" id="ARBA00023002"/>
    </source>
</evidence>
<evidence type="ECO:0000256" key="2">
    <source>
        <dbReference type="ARBA" id="ARBA00023027"/>
    </source>
</evidence>
<dbReference type="InterPro" id="IPR000669">
    <property type="entry name" value="Mannitol_DH"/>
</dbReference>
<evidence type="ECO:0000313" key="5">
    <source>
        <dbReference type="EMBL" id="PYD63491.1"/>
    </source>
</evidence>
<dbReference type="InterPro" id="IPR013131">
    <property type="entry name" value="Mannitol_DH_N"/>
</dbReference>
<dbReference type="InterPro" id="IPR050988">
    <property type="entry name" value="Mannitol_DH/Oxidoreductase"/>
</dbReference>
<dbReference type="PANTHER" id="PTHR43362:SF1">
    <property type="entry name" value="MANNITOL DEHYDROGENASE 2-RELATED"/>
    <property type="match status" value="1"/>
</dbReference>
<dbReference type="Pfam" id="PF08125">
    <property type="entry name" value="Mannitol_dh_C"/>
    <property type="match status" value="1"/>
</dbReference>
<dbReference type="InterPro" id="IPR036291">
    <property type="entry name" value="NAD(P)-bd_dom_sf"/>
</dbReference>
<sequence length="495" mass="54551">MVMTILNSNTLPHLPPEITIPSYDRAKVTPGIAHLSVGNFHRAHEAVYVEHVLGRPGQADWGIVGIGLMDSPAETDKADAMKAQDGLYSLTVCAPDAPDTVHVIGSIVEYVHGPADRAAVIARLADPAIRIVSMTITEGGYYIDENGHFPLDLPVIAEDLKRDVPHSAFGVLTEALRLRRDRGVGPFTILSCDNLPQNGHVARTAVLSWARARDVALAEWMEENVTFPCTMVDRITPAVRPDDVRRLDAASGLDDRIPVFCEDFIQWVIEDKFCAGRPEFDAVGVQFTDNVHPYEEVKLRMLNASHSLLGLSGVLSGYRIVSDIMTDMYEVALVERYLAYDAEPLLSAPPGMALQEYGALLLRRFRNHAISDQLLRIASDSTSKLQMFVRETAMGVLATHRNPVRIAFLISCYLEYLRGRDDNGATYPIVEPHLSAQDRALATGADIDAALDMTVFAGWGLADSEDFVTRYRTVRQSIRAHGTRHTLAEVVLTAE</sequence>
<dbReference type="InterPro" id="IPR013118">
    <property type="entry name" value="Mannitol_DH_C"/>
</dbReference>
<reference evidence="5 6" key="1">
    <citation type="submission" date="2017-07" db="EMBL/GenBank/DDBJ databases">
        <title>A draft genome sequence of Gluconacetobacter entanii LTH 4560.</title>
        <authorList>
            <person name="Skraban J."/>
            <person name="Cleenwerck I."/>
            <person name="Vandamme P."/>
            <person name="Trcek J."/>
        </authorList>
    </citation>
    <scope>NUCLEOTIDE SEQUENCE [LARGE SCALE GENOMIC DNA]</scope>
    <source>
        <strain evidence="5 6">LTH 4560</strain>
    </source>
</reference>
<keyword evidence="2" id="KW-0520">NAD</keyword>
<dbReference type="Gene3D" id="3.40.50.720">
    <property type="entry name" value="NAD(P)-binding Rossmann-like Domain"/>
    <property type="match status" value="1"/>
</dbReference>
<dbReference type="InterPro" id="IPR013328">
    <property type="entry name" value="6PGD_dom2"/>
</dbReference>
<dbReference type="Proteomes" id="UP000248301">
    <property type="component" value="Unassembled WGS sequence"/>
</dbReference>
<dbReference type="PRINTS" id="PR00084">
    <property type="entry name" value="MTLDHDRGNASE"/>
</dbReference>
<evidence type="ECO:0000259" key="4">
    <source>
        <dbReference type="Pfam" id="PF08125"/>
    </source>
</evidence>
<comment type="caution">
    <text evidence="5">The sequence shown here is derived from an EMBL/GenBank/DDBJ whole genome shotgun (WGS) entry which is preliminary data.</text>
</comment>
<organism evidence="5 6">
    <name type="scientific">Gluconacetobacter entanii</name>
    <dbReference type="NCBI Taxonomy" id="108528"/>
    <lineage>
        <taxon>Bacteria</taxon>
        <taxon>Pseudomonadati</taxon>
        <taxon>Pseudomonadota</taxon>
        <taxon>Alphaproteobacteria</taxon>
        <taxon>Acetobacterales</taxon>
        <taxon>Acetobacteraceae</taxon>
        <taxon>Gluconacetobacter</taxon>
    </lineage>
</organism>
<dbReference type="OrthoDB" id="271711at2"/>
<dbReference type="AlphaFoldDB" id="A0A318PSF1"/>
<dbReference type="RefSeq" id="WP_110913301.1">
    <property type="nucleotide sequence ID" value="NZ_JAILXQ010000044.1"/>
</dbReference>
<keyword evidence="1" id="KW-0560">Oxidoreductase</keyword>
<gene>
    <name evidence="5" type="ORF">CFR72_07110</name>
</gene>